<dbReference type="EMBL" id="MU001874">
    <property type="protein sequence ID" value="KAF2794945.1"/>
    <property type="molecule type" value="Genomic_DNA"/>
</dbReference>
<name>A0A6A6XGB0_9PLEO</name>
<keyword evidence="2" id="KW-0479">Metal-binding</keyword>
<dbReference type="Proteomes" id="UP000799757">
    <property type="component" value="Unassembled WGS sequence"/>
</dbReference>
<dbReference type="GO" id="GO:0005783">
    <property type="term" value="C:endoplasmic reticulum"/>
    <property type="evidence" value="ECO:0007669"/>
    <property type="project" value="TreeGrafter"/>
</dbReference>
<proteinExistence type="predicted"/>
<protein>
    <recommendedName>
        <fullName evidence="6">Prolyl 4-hydroxylase alpha subunit domain-containing protein</fullName>
    </recommendedName>
</protein>
<evidence type="ECO:0000256" key="4">
    <source>
        <dbReference type="ARBA" id="ARBA00023002"/>
    </source>
</evidence>
<dbReference type="GO" id="GO:0031418">
    <property type="term" value="F:L-ascorbic acid binding"/>
    <property type="evidence" value="ECO:0007669"/>
    <property type="project" value="InterPro"/>
</dbReference>
<reference evidence="7" key="1">
    <citation type="journal article" date="2020" name="Stud. Mycol.">
        <title>101 Dothideomycetes genomes: a test case for predicting lifestyles and emergence of pathogens.</title>
        <authorList>
            <person name="Haridas S."/>
            <person name="Albert R."/>
            <person name="Binder M."/>
            <person name="Bloem J."/>
            <person name="Labutti K."/>
            <person name="Salamov A."/>
            <person name="Andreopoulos B."/>
            <person name="Baker S."/>
            <person name="Barry K."/>
            <person name="Bills G."/>
            <person name="Bluhm B."/>
            <person name="Cannon C."/>
            <person name="Castanera R."/>
            <person name="Culley D."/>
            <person name="Daum C."/>
            <person name="Ezra D."/>
            <person name="Gonzalez J."/>
            <person name="Henrissat B."/>
            <person name="Kuo A."/>
            <person name="Liang C."/>
            <person name="Lipzen A."/>
            <person name="Lutzoni F."/>
            <person name="Magnuson J."/>
            <person name="Mondo S."/>
            <person name="Nolan M."/>
            <person name="Ohm R."/>
            <person name="Pangilinan J."/>
            <person name="Park H.-J."/>
            <person name="Ramirez L."/>
            <person name="Alfaro M."/>
            <person name="Sun H."/>
            <person name="Tritt A."/>
            <person name="Yoshinaga Y."/>
            <person name="Zwiers L.-H."/>
            <person name="Turgeon B."/>
            <person name="Goodwin S."/>
            <person name="Spatafora J."/>
            <person name="Crous P."/>
            <person name="Grigoriev I."/>
        </authorList>
    </citation>
    <scope>NUCLEOTIDE SEQUENCE</scope>
    <source>
        <strain evidence="7">CBS 109.77</strain>
    </source>
</reference>
<organism evidence="7 8">
    <name type="scientific">Melanomma pulvis-pyrius CBS 109.77</name>
    <dbReference type="NCBI Taxonomy" id="1314802"/>
    <lineage>
        <taxon>Eukaryota</taxon>
        <taxon>Fungi</taxon>
        <taxon>Dikarya</taxon>
        <taxon>Ascomycota</taxon>
        <taxon>Pezizomycotina</taxon>
        <taxon>Dothideomycetes</taxon>
        <taxon>Pleosporomycetidae</taxon>
        <taxon>Pleosporales</taxon>
        <taxon>Melanommataceae</taxon>
        <taxon>Melanomma</taxon>
    </lineage>
</organism>
<dbReference type="Gene3D" id="2.60.120.620">
    <property type="entry name" value="q2cbj1_9rhob like domain"/>
    <property type="match status" value="1"/>
</dbReference>
<keyword evidence="3" id="KW-0223">Dioxygenase</keyword>
<feature type="domain" description="Prolyl 4-hydroxylase alpha subunit" evidence="6">
    <location>
        <begin position="71"/>
        <end position="280"/>
    </location>
</feature>
<dbReference type="FunFam" id="2.60.120.620:FF:000027">
    <property type="entry name" value="Oxidoreductase, 2OG-Fe(II) oxygenase family family"/>
    <property type="match status" value="1"/>
</dbReference>
<keyword evidence="4" id="KW-0560">Oxidoreductase</keyword>
<comment type="cofactor">
    <cofactor evidence="1">
        <name>L-ascorbate</name>
        <dbReference type="ChEBI" id="CHEBI:38290"/>
    </cofactor>
</comment>
<dbReference type="InterPro" id="IPR006620">
    <property type="entry name" value="Pro_4_hyd_alph"/>
</dbReference>
<evidence type="ECO:0000256" key="3">
    <source>
        <dbReference type="ARBA" id="ARBA00022964"/>
    </source>
</evidence>
<dbReference type="InterPro" id="IPR045054">
    <property type="entry name" value="P4HA-like"/>
</dbReference>
<dbReference type="Pfam" id="PF13640">
    <property type="entry name" value="2OG-FeII_Oxy_3"/>
    <property type="match status" value="1"/>
</dbReference>
<evidence type="ECO:0000256" key="5">
    <source>
        <dbReference type="ARBA" id="ARBA00023004"/>
    </source>
</evidence>
<dbReference type="PANTHER" id="PTHR10869">
    <property type="entry name" value="PROLYL 4-HYDROXYLASE ALPHA SUBUNIT"/>
    <property type="match status" value="1"/>
</dbReference>
<evidence type="ECO:0000313" key="7">
    <source>
        <dbReference type="EMBL" id="KAF2794945.1"/>
    </source>
</evidence>
<keyword evidence="8" id="KW-1185">Reference proteome</keyword>
<keyword evidence="5" id="KW-0408">Iron</keyword>
<dbReference type="GO" id="GO:0004656">
    <property type="term" value="F:procollagen-proline 4-dioxygenase activity"/>
    <property type="evidence" value="ECO:0007669"/>
    <property type="project" value="TreeGrafter"/>
</dbReference>
<sequence>MSFSFSSLIQYTFLAIFGYILAGAPLQSLFSSPSTSHPQFSFDQAESLVYPEKNLSCPEHRYGIHLLSREPLVIYIENFLSDAESEHVVRMSEPSFQPSTVWTSGIERLDPLVRKSEKAKLDRDDVVKCIEERARVFQGWRPSVFIERLWSQRYGQGGHYTYHYDWSSGKSTSGRVSSFMVYLEAECTGGGTNFPRLQRPSDESWCRFIECTGDEKEEEGVGNGNANGSQALEGITFKPIKGNAVFWENMRSDGSGYKESWHAGLPVRSGQKIGLNIWSWYQEGGYAPEA</sequence>
<accession>A0A6A6XGB0</accession>
<gene>
    <name evidence="7" type="ORF">K505DRAFT_19608</name>
</gene>
<evidence type="ECO:0000256" key="1">
    <source>
        <dbReference type="ARBA" id="ARBA00001961"/>
    </source>
</evidence>
<dbReference type="OrthoDB" id="420380at2759"/>
<dbReference type="GO" id="GO:0005506">
    <property type="term" value="F:iron ion binding"/>
    <property type="evidence" value="ECO:0007669"/>
    <property type="project" value="InterPro"/>
</dbReference>
<dbReference type="AlphaFoldDB" id="A0A6A6XGB0"/>
<dbReference type="InterPro" id="IPR044862">
    <property type="entry name" value="Pro_4_hyd_alph_FE2OG_OXY"/>
</dbReference>
<dbReference type="SMART" id="SM00702">
    <property type="entry name" value="P4Hc"/>
    <property type="match status" value="1"/>
</dbReference>
<dbReference type="PANTHER" id="PTHR10869:SF246">
    <property type="entry name" value="TRANSMEMBRANE PROLYL 4-HYDROXYLASE"/>
    <property type="match status" value="1"/>
</dbReference>
<evidence type="ECO:0000313" key="8">
    <source>
        <dbReference type="Proteomes" id="UP000799757"/>
    </source>
</evidence>
<evidence type="ECO:0000256" key="2">
    <source>
        <dbReference type="ARBA" id="ARBA00022723"/>
    </source>
</evidence>
<evidence type="ECO:0000259" key="6">
    <source>
        <dbReference type="SMART" id="SM00702"/>
    </source>
</evidence>